<feature type="region of interest" description="Disordered" evidence="1">
    <location>
        <begin position="1835"/>
        <end position="1949"/>
    </location>
</feature>
<dbReference type="STRING" id="692275.M3BZA9"/>
<feature type="compositionally biased region" description="Basic and acidic residues" evidence="1">
    <location>
        <begin position="1932"/>
        <end position="1946"/>
    </location>
</feature>
<feature type="compositionally biased region" description="Polar residues" evidence="1">
    <location>
        <begin position="53"/>
        <end position="64"/>
    </location>
</feature>
<feature type="compositionally biased region" description="Polar residues" evidence="1">
    <location>
        <begin position="854"/>
        <end position="863"/>
    </location>
</feature>
<evidence type="ECO:0000256" key="1">
    <source>
        <dbReference type="SAM" id="MobiDB-lite"/>
    </source>
</evidence>
<feature type="region of interest" description="Disordered" evidence="1">
    <location>
        <begin position="1056"/>
        <end position="1410"/>
    </location>
</feature>
<accession>M3BZA9</accession>
<dbReference type="RefSeq" id="XP_016761517.1">
    <property type="nucleotide sequence ID" value="XM_016907637.1"/>
</dbReference>
<feature type="region of interest" description="Disordered" evidence="1">
    <location>
        <begin position="339"/>
        <end position="361"/>
    </location>
</feature>
<dbReference type="Proteomes" id="UP000016931">
    <property type="component" value="Unassembled WGS sequence"/>
</dbReference>
<dbReference type="EMBL" id="KB456263">
    <property type="protein sequence ID" value="EMF13396.1"/>
    <property type="molecule type" value="Genomic_DNA"/>
</dbReference>
<dbReference type="HOGENOM" id="CLU_232763_0_0_1"/>
<feature type="region of interest" description="Disordered" evidence="1">
    <location>
        <begin position="373"/>
        <end position="507"/>
    </location>
</feature>
<feature type="compositionally biased region" description="Basic and acidic residues" evidence="1">
    <location>
        <begin position="1506"/>
        <end position="1515"/>
    </location>
</feature>
<feature type="compositionally biased region" description="Basic and acidic residues" evidence="1">
    <location>
        <begin position="1379"/>
        <end position="1399"/>
    </location>
</feature>
<feature type="compositionally biased region" description="Polar residues" evidence="1">
    <location>
        <begin position="1132"/>
        <end position="1156"/>
    </location>
</feature>
<feature type="region of interest" description="Disordered" evidence="1">
    <location>
        <begin position="558"/>
        <end position="617"/>
    </location>
</feature>
<organism evidence="2 3">
    <name type="scientific">Sphaerulina musiva (strain SO2202)</name>
    <name type="common">Poplar stem canker fungus</name>
    <name type="synonym">Septoria musiva</name>
    <dbReference type="NCBI Taxonomy" id="692275"/>
    <lineage>
        <taxon>Eukaryota</taxon>
        <taxon>Fungi</taxon>
        <taxon>Dikarya</taxon>
        <taxon>Ascomycota</taxon>
        <taxon>Pezizomycotina</taxon>
        <taxon>Dothideomycetes</taxon>
        <taxon>Dothideomycetidae</taxon>
        <taxon>Mycosphaerellales</taxon>
        <taxon>Mycosphaerellaceae</taxon>
        <taxon>Sphaerulina</taxon>
    </lineage>
</organism>
<feature type="compositionally biased region" description="Low complexity" evidence="1">
    <location>
        <begin position="105"/>
        <end position="114"/>
    </location>
</feature>
<evidence type="ECO:0000313" key="3">
    <source>
        <dbReference type="Proteomes" id="UP000016931"/>
    </source>
</evidence>
<dbReference type="OMA" id="SETMPAH"/>
<feature type="compositionally biased region" description="Basic and acidic residues" evidence="1">
    <location>
        <begin position="416"/>
        <end position="439"/>
    </location>
</feature>
<feature type="compositionally biased region" description="Acidic residues" evidence="1">
    <location>
        <begin position="882"/>
        <end position="891"/>
    </location>
</feature>
<feature type="compositionally biased region" description="Polar residues" evidence="1">
    <location>
        <begin position="1861"/>
        <end position="1873"/>
    </location>
</feature>
<dbReference type="OrthoDB" id="5408302at2759"/>
<feature type="region of interest" description="Disordered" evidence="1">
    <location>
        <begin position="145"/>
        <end position="179"/>
    </location>
</feature>
<feature type="compositionally biased region" description="Polar residues" evidence="1">
    <location>
        <begin position="448"/>
        <end position="462"/>
    </location>
</feature>
<feature type="compositionally biased region" description="Low complexity" evidence="1">
    <location>
        <begin position="1228"/>
        <end position="1245"/>
    </location>
</feature>
<dbReference type="GeneID" id="27904774"/>
<sequence>MFDKARRPHQRASSKSTYIAATTATRPVHDPAPISPLQMTFDFELPPSPFEPTTPNTATSSARQLSDGWPAPSNSKSDSATRITSGESREAGWQAGESVGREAVDSAGGVAAAEEGGEGRGKQNTLLVRKQSVMSHRLSTNFAFDDLAPMPLPDTSMSRTKDERPKTAHGSHSDDPISGMKMEASLFPMRSDTPVLSQIPSPPLPSMNRSFIDSRDKPYSSQPPKSFATLKGNHSSPNLPGANGKTPVSVSRGPAPIYSNRALVPQASLQELAQSSKYSGSTARPSTHSSSRTAVYPGASTTIGMPYGATADSYPLPQHVKTRPKTLGVTSSVAGVIVPTHHTSSKTTSKSDSRKSVVSKKKGRLLNPMLLLQRRRSSQDPDAVEAERADREAQAQALARQRDVLASGVKIPPPDFDPRIKGKLVHDFSAPREKRHTFDENDMPSPPTMQQSFGNAQPSSPATFPPRHASLVNRGNRSPKEGQRRSTHTPIFVENLDENPESSKRVSSIHAENLENKEFLQRASKHSTATAHSQESAILPPFARRSQMLDPLQASYFQDEDSKRSSDPSSHKGYSSPPSNGGEISPVTARSSGHIAISPISAGPTSPYGSRPVSHLNPALADSNASKLSANDSWRKPATEKTLWPHSIALTAPPQNNSITEGSGDNLPVEATNSISDVQKPQYPVRGASITTPRSPGAPETLGALKLEANTASPSTQSVLDRTVDFSAPEQSPRLMQDAATFHTQQAQLKMVEKRASAAGHSRRSAAVPKKNASNASRFSFQFGGESAAQEQALEEKHRKIVSREITDPIVRATSPDEDDDNYFDEDAMDDMDELEMQASSFEQPRPMLHPQSKLGTISNAGTSQSSQYLQQARQALQQPDSDGESLYDDEVPQITDEKDLPYAEHPAFRAHSAMGGNSRHNSMMTDTPDGYWRDSTIDSYMRDSYNPAAAQSRVSRMNPALGSSGLNAGHSQDYLGALDRDSQRCSRPQPPNLGVSGQSQAFLATTTSAKPMLPHRDSGNSERNRAVSGFSFSTLGATPSSEQVDPLDQVHEASKVVGGQGQSAVDDDRPHASTGSLDMQTLSSQTTPKLASAQDDPQSSTSTNRWQISSTGDANQPGWQRDNSALADRFSSPSNKVNRNTSEAGTFNPLSTVSDTGFEYSARGANPPSPGKGQYDGGTAGPRISKGESDLQRIGSPSTKTRKNSSPPPNTSGLGLSNFTAFDFGPSLTSTTLASTVADASSSAGQPHNVLNANSPREDGRRPVSHTANATQKSNVTAVPCTDRDSQSGVVPDPRGRQIVPASSPPIHLKKASIATTSPVPPWKKSPETPQQGIGSPSVATTSHREQSEFVNAARPPSSNNANTMPPAAGMDVIGKSFAKESSESDSHDGKKGFHDGQDDMYFDDGNFGEDFDDGIPAASGFDEDAFDDDNFLYRPNANFNGPQGYGHRQKNSILSLESMGSDGPYPSFAVPNASKALARNSQLMLEDLPIQAPVDPKYIPQRNPSEDAKRLGLSDKAPPVPVSEGNPEALLRMQNSLQKYHAALAEAANRAASEGRFYRQPSVASTIASSVNKPNHVVTHLAVDAHSMRDDASMYSQNEDGGEIHMPFGNGKSAVDRSDTQLSHLSQAPEYSPRKMSFDFGFDQSAISDFGGYEDEDDDLVAAANAEVLASDDEGFYGQEFEFYGRPRANSIEAQAFNGGFFGPDGDDGLQRNKSSREPNLTPITERSEFSTRNSFVAGMAGFGPPSAGGYGHPSPAMSRLPITPLVEHDVISFDELRRLRAQTFGGSRRSDKSSSNRSSQHSLSLLSPTIDTSVGNSAGQGYVGNYSAQYGSNPGSGDASIPPGAKPLPLDAGFNFHDSPQSATSSNGNSFALDIDATPKRNTNSVTEPVTAKKAPPRMMSPTRPKSSHSRSGSAADSITYVQEPDSEGSGRPRWVLERRRTSEAGQLELVGREFVQGGWI</sequence>
<feature type="compositionally biased region" description="Basic and acidic residues" evidence="1">
    <location>
        <begin position="560"/>
        <end position="570"/>
    </location>
</feature>
<feature type="region of interest" description="Disordered" evidence="1">
    <location>
        <begin position="1706"/>
        <end position="1725"/>
    </location>
</feature>
<feature type="compositionally biased region" description="Polar residues" evidence="1">
    <location>
        <begin position="1074"/>
        <end position="1124"/>
    </location>
</feature>
<feature type="region of interest" description="Disordered" evidence="1">
    <location>
        <begin position="192"/>
        <end position="254"/>
    </location>
</feature>
<feature type="compositionally biased region" description="Polar residues" evidence="1">
    <location>
        <begin position="13"/>
        <end position="25"/>
    </location>
</feature>
<feature type="compositionally biased region" description="Polar residues" evidence="1">
    <location>
        <begin position="1329"/>
        <end position="1343"/>
    </location>
</feature>
<feature type="compositionally biased region" description="Acidic residues" evidence="1">
    <location>
        <begin position="1400"/>
        <end position="1410"/>
    </location>
</feature>
<feature type="compositionally biased region" description="Low complexity" evidence="1">
    <location>
        <begin position="864"/>
        <end position="879"/>
    </location>
</feature>
<feature type="compositionally biased region" description="Polar residues" evidence="1">
    <location>
        <begin position="1246"/>
        <end position="1256"/>
    </location>
</feature>
<gene>
    <name evidence="2" type="ORF">SEPMUDRAFT_155712</name>
</gene>
<feature type="compositionally biased region" description="Polar residues" evidence="1">
    <location>
        <begin position="1212"/>
        <end position="1221"/>
    </location>
</feature>
<evidence type="ECO:0000313" key="2">
    <source>
        <dbReference type="EMBL" id="EMF13396.1"/>
    </source>
</evidence>
<feature type="compositionally biased region" description="Polar residues" evidence="1">
    <location>
        <begin position="72"/>
        <end position="86"/>
    </location>
</feature>
<feature type="compositionally biased region" description="Polar residues" evidence="1">
    <location>
        <begin position="1267"/>
        <end position="1278"/>
    </location>
</feature>
<feature type="compositionally biased region" description="Low complexity" evidence="1">
    <location>
        <begin position="1798"/>
        <end position="1810"/>
    </location>
</feature>
<feature type="compositionally biased region" description="Basic residues" evidence="1">
    <location>
        <begin position="1"/>
        <end position="12"/>
    </location>
</feature>
<feature type="compositionally biased region" description="Low complexity" evidence="1">
    <location>
        <begin position="1353"/>
        <end position="1364"/>
    </location>
</feature>
<feature type="compositionally biased region" description="Basic and acidic residues" evidence="1">
    <location>
        <begin position="159"/>
        <end position="175"/>
    </location>
</feature>
<feature type="region of interest" description="Disordered" evidence="1">
    <location>
        <begin position="1787"/>
        <end position="1814"/>
    </location>
</feature>
<proteinExistence type="predicted"/>
<name>M3BZA9_SPHMS</name>
<feature type="region of interest" description="Disordered" evidence="1">
    <location>
        <begin position="1496"/>
        <end position="1524"/>
    </location>
</feature>
<keyword evidence="3" id="KW-1185">Reference proteome</keyword>
<feature type="region of interest" description="Disordered" evidence="1">
    <location>
        <begin position="275"/>
        <end position="297"/>
    </location>
</feature>
<feature type="region of interest" description="Disordered" evidence="1">
    <location>
        <begin position="844"/>
        <end position="891"/>
    </location>
</feature>
<feature type="region of interest" description="Disordered" evidence="1">
    <location>
        <begin position="1"/>
        <end position="125"/>
    </location>
</feature>
<protein>
    <submittedName>
        <fullName evidence="2">Uncharacterized protein</fullName>
    </submittedName>
</protein>
<dbReference type="eggNOG" id="ENOG502S9TA">
    <property type="taxonomic scope" value="Eukaryota"/>
</dbReference>
<reference evidence="2 3" key="1">
    <citation type="journal article" date="2012" name="PLoS Pathog.">
        <title>Diverse lifestyles and strategies of plant pathogenesis encoded in the genomes of eighteen Dothideomycetes fungi.</title>
        <authorList>
            <person name="Ohm R.A."/>
            <person name="Feau N."/>
            <person name="Henrissat B."/>
            <person name="Schoch C.L."/>
            <person name="Horwitz B.A."/>
            <person name="Barry K.W."/>
            <person name="Condon B.J."/>
            <person name="Copeland A.C."/>
            <person name="Dhillon B."/>
            <person name="Glaser F."/>
            <person name="Hesse C.N."/>
            <person name="Kosti I."/>
            <person name="LaButti K."/>
            <person name="Lindquist E.A."/>
            <person name="Lucas S."/>
            <person name="Salamov A.A."/>
            <person name="Bradshaw R.E."/>
            <person name="Ciuffetti L."/>
            <person name="Hamelin R.C."/>
            <person name="Kema G.H.J."/>
            <person name="Lawrence C."/>
            <person name="Scott J.A."/>
            <person name="Spatafora J.W."/>
            <person name="Turgeon B.G."/>
            <person name="de Wit P.J.G.M."/>
            <person name="Zhong S."/>
            <person name="Goodwin S.B."/>
            <person name="Grigoriev I.V."/>
        </authorList>
    </citation>
    <scope>NUCLEOTIDE SEQUENCE [LARGE SCALE GENOMIC DNA]</scope>
    <source>
        <strain evidence="2 3">SO2202</strain>
    </source>
</reference>